<sequence>MNPMRLRMKLARRLRQLLPPGLAGRVRLPQAETGWCGSPLAGLALGTGGARGGIRLELDHVLAAAIRQHGDGGLPSADVGNPEWSRWQPLGRRQLRFRAISPQSRRVLLLDALRGQLWLLWCEPAPAGHRLRY</sequence>
<protein>
    <submittedName>
        <fullName evidence="1">Uncharacterized protein</fullName>
    </submittedName>
</protein>
<accession>A0A1Y5Q027</accession>
<evidence type="ECO:0000313" key="1">
    <source>
        <dbReference type="EMBL" id="SBV35601.1"/>
    </source>
</evidence>
<reference evidence="1" key="1">
    <citation type="submission" date="2016-03" db="EMBL/GenBank/DDBJ databases">
        <authorList>
            <person name="Ploux O."/>
        </authorList>
    </citation>
    <scope>NUCLEOTIDE SEQUENCE</scope>
    <source>
        <strain evidence="1">UC10</strain>
    </source>
</reference>
<dbReference type="EMBL" id="FLTS01000001">
    <property type="protein sequence ID" value="SBV35601.1"/>
    <property type="molecule type" value="Genomic_DNA"/>
</dbReference>
<organism evidence="1">
    <name type="scientific">uncultured Stenotrophomonas sp</name>
    <dbReference type="NCBI Taxonomy" id="165438"/>
    <lineage>
        <taxon>Bacteria</taxon>
        <taxon>Pseudomonadati</taxon>
        <taxon>Pseudomonadota</taxon>
        <taxon>Gammaproteobacteria</taxon>
        <taxon>Lysobacterales</taxon>
        <taxon>Lysobacteraceae</taxon>
        <taxon>Stenotrophomonas</taxon>
        <taxon>environmental samples</taxon>
    </lineage>
</organism>
<dbReference type="AlphaFoldDB" id="A0A1Y5Q027"/>
<gene>
    <name evidence="1" type="ORF">STPYR_10531</name>
</gene>
<proteinExistence type="predicted"/>
<name>A0A1Y5Q027_9GAMM</name>